<organism evidence="1">
    <name type="scientific">viral metagenome</name>
    <dbReference type="NCBI Taxonomy" id="1070528"/>
    <lineage>
        <taxon>unclassified sequences</taxon>
        <taxon>metagenomes</taxon>
        <taxon>organismal metagenomes</taxon>
    </lineage>
</organism>
<name>A0A6C0F8T2_9ZZZZ</name>
<accession>A0A6C0F8T2</accession>
<dbReference type="AlphaFoldDB" id="A0A6C0F8T2"/>
<reference evidence="1" key="1">
    <citation type="journal article" date="2020" name="Nature">
        <title>Giant virus diversity and host interactions through global metagenomics.</title>
        <authorList>
            <person name="Schulz F."/>
            <person name="Roux S."/>
            <person name="Paez-Espino D."/>
            <person name="Jungbluth S."/>
            <person name="Walsh D.A."/>
            <person name="Denef V.J."/>
            <person name="McMahon K.D."/>
            <person name="Konstantinidis K.T."/>
            <person name="Eloe-Fadrosh E.A."/>
            <person name="Kyrpides N.C."/>
            <person name="Woyke T."/>
        </authorList>
    </citation>
    <scope>NUCLEOTIDE SEQUENCE</scope>
    <source>
        <strain evidence="1">GVMAG-S-ERX556101-89</strain>
    </source>
</reference>
<sequence length="115" mass="13322">MDFLESNRVALVQDQNDIYKNIKKEEINTFITNELGITDDTESLPFKTIYHSICIKKRALILKELAKLYKTARYIHSVSFVHFACGFNTILPKEINAEISSFLPPVKVKICKEFH</sequence>
<evidence type="ECO:0000313" key="1">
    <source>
        <dbReference type="EMBL" id="QHT38246.1"/>
    </source>
</evidence>
<protein>
    <submittedName>
        <fullName evidence="1">Uncharacterized protein</fullName>
    </submittedName>
</protein>
<proteinExistence type="predicted"/>
<dbReference type="EMBL" id="MN738829">
    <property type="protein sequence ID" value="QHT38246.1"/>
    <property type="molecule type" value="Genomic_DNA"/>
</dbReference>